<proteinExistence type="predicted"/>
<keyword evidence="1" id="KW-1185">Reference proteome</keyword>
<protein>
    <submittedName>
        <fullName evidence="2">Fc receptor-like protein 5 isoform X2</fullName>
    </submittedName>
</protein>
<accession>A0AC58FYN4</accession>
<sequence>MLRSFRASLPLILVIMTVGSDAQDYWGVNYSPSYVCALKGSTVQISCKVKYHYRNLRRVFWTKYTDKEPPDLCSDPDKTGRVQCVRADRDTSRITLTAVTEADKHIYYCRFTTDAEGEKLMGTSGVQLDVTDLQVETQRIVVVGNSVTLSCKSSCSLPEETTFIWYRNTKRLTGETLNNQLHLQSVSRSDAGEYKCAARGNEHLKSPPVYVRVESVDGWLDWGVNYSPSYVCALKGSTVKISCTSTYSDDYKLTPAFWTKTTKTDGEPPDLCSDPDKAGRVQCVRDKDTSSITLTAVTEADKHIYYCRCTDTLNKRWTVRPGVRLYIADLQVETQQTAEEGDSVTLSCKSSCSLPEETTFIWYRNTERLTGETLNNQLHLQSVRRSDAGEYRCAARGKTGERLNSTYFYLNVHYPPKSVSVSVSGSAVIVSGDSVTLSCSSDLNPPAVNFTWLKEEASVGSGRIFSISNISSDHSGEYKCRARNRHGEKYSDPVTLNVLYPPRNVSAFINGSAVIVSGDSVTLSCSSDSNPPAEISWLKGETSVGSGGIFSISNISSDHSGEYKCRARNEHGEKNSDPVILNVMYPPRNVSVFLNGSAVIVSGDSVTLSCSSDSNPPAEISFYKDETSVGSGEIYRITNIKSEASGNYSCSAKNKHGSQKSAAVTVNVMYPPRNVSVFINGSAVIVSGDSVTLSCSSDSNPPAVKYIWFKETQGSAVGSGQSFSALDSGRYYCEAENKYGSQRSESVSVTEGVQRSALLTLTGVVAGCGGLIIIIIIIIIVKKNRRDGKAEDTRQNQQNLISRSAEMASTNDSPVYSLVSANQSEDLYAKVNFKAKKAKRSSRAEAGDVEDLQYASVHFFKNKDMKTEEHQKMEMQRPSDANRCEDVIYSSVK</sequence>
<dbReference type="RefSeq" id="XP_073762656.1">
    <property type="nucleotide sequence ID" value="XM_073906555.1"/>
</dbReference>
<evidence type="ECO:0000313" key="1">
    <source>
        <dbReference type="Proteomes" id="UP000000437"/>
    </source>
</evidence>
<organism evidence="1 2">
    <name type="scientific">Danio rerio</name>
    <name type="common">Zebrafish</name>
    <name type="synonym">Brachydanio rerio</name>
    <dbReference type="NCBI Taxonomy" id="7955"/>
    <lineage>
        <taxon>Eukaryota</taxon>
        <taxon>Metazoa</taxon>
        <taxon>Chordata</taxon>
        <taxon>Craniata</taxon>
        <taxon>Vertebrata</taxon>
        <taxon>Euteleostomi</taxon>
        <taxon>Actinopterygii</taxon>
        <taxon>Neopterygii</taxon>
        <taxon>Teleostei</taxon>
        <taxon>Ostariophysi</taxon>
        <taxon>Cypriniformes</taxon>
        <taxon>Danionidae</taxon>
        <taxon>Danioninae</taxon>
        <taxon>Danio</taxon>
    </lineage>
</organism>
<reference evidence="2" key="1">
    <citation type="submission" date="2025-08" db="UniProtKB">
        <authorList>
            <consortium name="RefSeq"/>
        </authorList>
    </citation>
    <scope>IDENTIFICATION</scope>
    <source>
        <strain evidence="2">Tuebingen</strain>
        <tissue evidence="2">Fibroblasts and whole tissue</tissue>
    </source>
</reference>
<evidence type="ECO:0000313" key="2">
    <source>
        <dbReference type="RefSeq" id="XP_073762656.1"/>
    </source>
</evidence>
<dbReference type="Proteomes" id="UP000000437">
    <property type="component" value="Chromosome 1"/>
</dbReference>
<gene>
    <name evidence="2" type="primary">LOC137495974</name>
</gene>
<name>A0AC58FYN4_DANRE</name>